<reference evidence="1 2" key="1">
    <citation type="submission" date="2018-08" db="EMBL/GenBank/DDBJ databases">
        <title>Wenzhouxiangella salilacus sp. nov., a novel bacterium isolated from a saline lake in Xinjiang Province, China.</title>
        <authorList>
            <person name="Han S."/>
        </authorList>
    </citation>
    <scope>NUCLEOTIDE SEQUENCE [LARGE SCALE GENOMIC DNA]</scope>
    <source>
        <strain evidence="1 2">XDB06</strain>
    </source>
</reference>
<gene>
    <name evidence="1" type="ORF">DZC52_11110</name>
</gene>
<dbReference type="EMBL" id="QUZK01000041">
    <property type="protein sequence ID" value="RFF29971.1"/>
    <property type="molecule type" value="Genomic_DNA"/>
</dbReference>
<protein>
    <recommendedName>
        <fullName evidence="3">Tetratricopeptide repeat protein</fullName>
    </recommendedName>
</protein>
<dbReference type="Proteomes" id="UP000260351">
    <property type="component" value="Unassembled WGS sequence"/>
</dbReference>
<organism evidence="1 2">
    <name type="scientific">Wenzhouxiangella sediminis</name>
    <dbReference type="NCBI Taxonomy" id="1792836"/>
    <lineage>
        <taxon>Bacteria</taxon>
        <taxon>Pseudomonadati</taxon>
        <taxon>Pseudomonadota</taxon>
        <taxon>Gammaproteobacteria</taxon>
        <taxon>Chromatiales</taxon>
        <taxon>Wenzhouxiangellaceae</taxon>
        <taxon>Wenzhouxiangella</taxon>
    </lineage>
</organism>
<sequence length="157" mass="17948">MLSLDVSSFDQDLDGGWRRVAAMPHCREAAADLIEEYRSRRDERDITLIFHEAQVRAGLGQTERAIALFEQTRKSPERDSFGWNHYVEATIAFPKRDREALERSRDALAGLEAPEDFRPVDQAGNELDISWPPNLEVVDGFLKCFNRPYSAAYGCRD</sequence>
<comment type="caution">
    <text evidence="1">The sequence shown here is derived from an EMBL/GenBank/DDBJ whole genome shotgun (WGS) entry which is preliminary data.</text>
</comment>
<accession>A0A3E1K7K8</accession>
<evidence type="ECO:0000313" key="2">
    <source>
        <dbReference type="Proteomes" id="UP000260351"/>
    </source>
</evidence>
<evidence type="ECO:0000313" key="1">
    <source>
        <dbReference type="EMBL" id="RFF29971.1"/>
    </source>
</evidence>
<dbReference type="AlphaFoldDB" id="A0A3E1K7K8"/>
<evidence type="ECO:0008006" key="3">
    <source>
        <dbReference type="Google" id="ProtNLM"/>
    </source>
</evidence>
<proteinExistence type="predicted"/>
<name>A0A3E1K7K8_9GAMM</name>
<keyword evidence="2" id="KW-1185">Reference proteome</keyword>